<comment type="caution">
    <text evidence="9">The sequence shown here is derived from an EMBL/GenBank/DDBJ whole genome shotgun (WGS) entry which is preliminary data.</text>
</comment>
<gene>
    <name evidence="9" type="ORF">EBV32_01440</name>
</gene>
<proteinExistence type="inferred from homology"/>
<evidence type="ECO:0000256" key="6">
    <source>
        <dbReference type="ARBA" id="ARBA00022741"/>
    </source>
</evidence>
<dbReference type="PANTHER" id="PTHR21299">
    <property type="entry name" value="CYTIDYLATE KINASE/PANTOATE-BETA-ALANINE LIGASE"/>
    <property type="match status" value="1"/>
</dbReference>
<sequence length="174" mass="20325">PERKIIIRNKIHFFKNYMEGKFRPGHFEGVIEVVKRLLNHVKTNYLFLGKKDYQQLIIIKKYLRSINSKIKVIACDTIRARNGVALSSRNKLLDQNSLKIAGKIINFLKKNKNRIIKSKNNSFFIKKIKSFGAKKVDYLSAFNLKKLKKTNKPSLNTRVFLAYHLSGVRLIDNF</sequence>
<organism evidence="9 10">
    <name type="scientific">Candidatus Fonsibacter lacus</name>
    <dbReference type="NCBI Taxonomy" id="2576439"/>
    <lineage>
        <taxon>Bacteria</taxon>
        <taxon>Pseudomonadati</taxon>
        <taxon>Pseudomonadota</taxon>
        <taxon>Alphaproteobacteria</taxon>
        <taxon>Candidatus Pelagibacterales</taxon>
        <taxon>Candidatus Pelagibacterales incertae sedis</taxon>
        <taxon>Candidatus Fonsibacter</taxon>
    </lineage>
</organism>
<dbReference type="EC" id="6.3.2.1" evidence="3"/>
<dbReference type="SUPFAM" id="SSF52374">
    <property type="entry name" value="Nucleotidylyl transferase"/>
    <property type="match status" value="1"/>
</dbReference>
<feature type="non-terminal residue" evidence="9">
    <location>
        <position position="1"/>
    </location>
</feature>
<evidence type="ECO:0000256" key="2">
    <source>
        <dbReference type="ARBA" id="ARBA00009256"/>
    </source>
</evidence>
<dbReference type="Gene3D" id="3.40.50.620">
    <property type="entry name" value="HUPs"/>
    <property type="match status" value="1"/>
</dbReference>
<evidence type="ECO:0000256" key="8">
    <source>
        <dbReference type="ARBA" id="ARBA00048258"/>
    </source>
</evidence>
<protein>
    <recommendedName>
        <fullName evidence="3">pantoate--beta-alanine ligase (AMP-forming)</fullName>
        <ecNumber evidence="3">6.3.2.1</ecNumber>
    </recommendedName>
</protein>
<reference evidence="9" key="1">
    <citation type="submission" date="2018-10" db="EMBL/GenBank/DDBJ databases">
        <title>Iterative Subtractive Binning of Freshwater Chronoseries Metagenomes Recovers Nearly Complete Genomes from over Four Hundred Novel Species.</title>
        <authorList>
            <person name="Rodriguez-R L.M."/>
            <person name="Tsementzi D."/>
            <person name="Luo C."/>
            <person name="Konstantinidis K.T."/>
        </authorList>
    </citation>
    <scope>NUCLEOTIDE SEQUENCE</scope>
    <source>
        <strain evidence="9">WB7_6_001</strain>
    </source>
</reference>
<comment type="similarity">
    <text evidence="2">Belongs to the pantothenate synthetase family.</text>
</comment>
<evidence type="ECO:0000256" key="5">
    <source>
        <dbReference type="ARBA" id="ARBA00022655"/>
    </source>
</evidence>
<dbReference type="EMBL" id="RGET01000010">
    <property type="protein sequence ID" value="NBN87743.1"/>
    <property type="molecule type" value="Genomic_DNA"/>
</dbReference>
<keyword evidence="5" id="KW-0566">Pantothenate biosynthesis</keyword>
<evidence type="ECO:0000256" key="7">
    <source>
        <dbReference type="ARBA" id="ARBA00022840"/>
    </source>
</evidence>
<dbReference type="GO" id="GO:0005524">
    <property type="term" value="F:ATP binding"/>
    <property type="evidence" value="ECO:0007669"/>
    <property type="project" value="UniProtKB-KW"/>
</dbReference>
<evidence type="ECO:0000256" key="1">
    <source>
        <dbReference type="ARBA" id="ARBA00004990"/>
    </source>
</evidence>
<comment type="pathway">
    <text evidence="1">Cofactor biosynthesis; (R)-pantothenate biosynthesis; (R)-pantothenate from (R)-pantoate and beta-alanine: step 1/1.</text>
</comment>
<dbReference type="AlphaFoldDB" id="A0A964UXR9"/>
<dbReference type="Proteomes" id="UP000713222">
    <property type="component" value="Unassembled WGS sequence"/>
</dbReference>
<evidence type="ECO:0000313" key="10">
    <source>
        <dbReference type="Proteomes" id="UP000713222"/>
    </source>
</evidence>
<accession>A0A964UXR9</accession>
<keyword evidence="6" id="KW-0547">Nucleotide-binding</keyword>
<dbReference type="InterPro" id="IPR042176">
    <property type="entry name" value="Pantoate_ligase_C"/>
</dbReference>
<keyword evidence="4 9" id="KW-0436">Ligase</keyword>
<name>A0A964UXR9_9PROT</name>
<evidence type="ECO:0000256" key="3">
    <source>
        <dbReference type="ARBA" id="ARBA00012219"/>
    </source>
</evidence>
<evidence type="ECO:0000313" key="9">
    <source>
        <dbReference type="EMBL" id="NBN87743.1"/>
    </source>
</evidence>
<dbReference type="PANTHER" id="PTHR21299:SF1">
    <property type="entry name" value="PANTOATE--BETA-ALANINE LIGASE"/>
    <property type="match status" value="1"/>
</dbReference>
<dbReference type="GO" id="GO:0004592">
    <property type="term" value="F:pantoate-beta-alanine ligase activity"/>
    <property type="evidence" value="ECO:0007669"/>
    <property type="project" value="UniProtKB-EC"/>
</dbReference>
<keyword evidence="7" id="KW-0067">ATP-binding</keyword>
<dbReference type="InterPro" id="IPR003721">
    <property type="entry name" value="Pantoate_ligase"/>
</dbReference>
<dbReference type="GO" id="GO:0015940">
    <property type="term" value="P:pantothenate biosynthetic process"/>
    <property type="evidence" value="ECO:0007669"/>
    <property type="project" value="UniProtKB-KW"/>
</dbReference>
<evidence type="ECO:0000256" key="4">
    <source>
        <dbReference type="ARBA" id="ARBA00022598"/>
    </source>
</evidence>
<dbReference type="GO" id="GO:0005829">
    <property type="term" value="C:cytosol"/>
    <property type="evidence" value="ECO:0007669"/>
    <property type="project" value="TreeGrafter"/>
</dbReference>
<dbReference type="Gene3D" id="3.30.1300.10">
    <property type="entry name" value="Pantoate-beta-alanine ligase, C-terminal domain"/>
    <property type="match status" value="1"/>
</dbReference>
<comment type="catalytic activity">
    <reaction evidence="8">
        <text>(R)-pantoate + beta-alanine + ATP = (R)-pantothenate + AMP + diphosphate + H(+)</text>
        <dbReference type="Rhea" id="RHEA:10912"/>
        <dbReference type="ChEBI" id="CHEBI:15378"/>
        <dbReference type="ChEBI" id="CHEBI:15980"/>
        <dbReference type="ChEBI" id="CHEBI:29032"/>
        <dbReference type="ChEBI" id="CHEBI:30616"/>
        <dbReference type="ChEBI" id="CHEBI:33019"/>
        <dbReference type="ChEBI" id="CHEBI:57966"/>
        <dbReference type="ChEBI" id="CHEBI:456215"/>
        <dbReference type="EC" id="6.3.2.1"/>
    </reaction>
</comment>
<dbReference type="InterPro" id="IPR014729">
    <property type="entry name" value="Rossmann-like_a/b/a_fold"/>
</dbReference>
<dbReference type="Pfam" id="PF02569">
    <property type="entry name" value="Pantoate_ligase"/>
    <property type="match status" value="1"/>
</dbReference>